<dbReference type="Pfam" id="PF13246">
    <property type="entry name" value="Cation_ATPase"/>
    <property type="match status" value="1"/>
</dbReference>
<feature type="binding site" evidence="12">
    <location>
        <position position="841"/>
    </location>
    <ligand>
        <name>ATP</name>
        <dbReference type="ChEBI" id="CHEBI:30616"/>
    </ligand>
</feature>
<keyword evidence="9 14" id="KW-1133">Transmembrane helix</keyword>
<evidence type="ECO:0000259" key="15">
    <source>
        <dbReference type="Pfam" id="PF00122"/>
    </source>
</evidence>
<dbReference type="InterPro" id="IPR032631">
    <property type="entry name" value="P-type_ATPase_N"/>
</dbReference>
<feature type="domain" description="P-type ATPase N-terminal" evidence="16">
    <location>
        <begin position="49"/>
        <end position="93"/>
    </location>
</feature>
<dbReference type="Proteomes" id="UP000001460">
    <property type="component" value="Unassembled WGS sequence"/>
</dbReference>
<feature type="binding site" evidence="12">
    <location>
        <position position="842"/>
    </location>
    <ligand>
        <name>ATP</name>
        <dbReference type="ChEBI" id="CHEBI:30616"/>
    </ligand>
</feature>
<feature type="binding site" evidence="13">
    <location>
        <position position="1091"/>
    </location>
    <ligand>
        <name>Mg(2+)</name>
        <dbReference type="ChEBI" id="CHEBI:18420"/>
    </ligand>
</feature>
<dbReference type="Gene3D" id="3.40.50.1000">
    <property type="entry name" value="HAD superfamily/HAD-like"/>
    <property type="match status" value="3"/>
</dbReference>
<dbReference type="SUPFAM" id="SSF81660">
    <property type="entry name" value="Metal cation-transporting ATPase, ATP-binding domain N"/>
    <property type="match status" value="1"/>
</dbReference>
<dbReference type="NCBIfam" id="TIGR01652">
    <property type="entry name" value="ATPase-Plipid"/>
    <property type="match status" value="1"/>
</dbReference>
<feature type="transmembrane region" description="Helical" evidence="14">
    <location>
        <begin position="1145"/>
        <end position="1165"/>
    </location>
</feature>
<dbReference type="PANTHER" id="PTHR24092">
    <property type="entry name" value="PROBABLE PHOSPHOLIPID-TRANSPORTING ATPASE"/>
    <property type="match status" value="1"/>
</dbReference>
<evidence type="ECO:0000313" key="18">
    <source>
        <dbReference type="EMBL" id="EEA06980.1"/>
    </source>
</evidence>
<evidence type="ECO:0000256" key="12">
    <source>
        <dbReference type="PIRSR" id="PIRSR606539-2"/>
    </source>
</evidence>
<feature type="binding site" evidence="12">
    <location>
        <position position="1060"/>
    </location>
    <ligand>
        <name>ATP</name>
        <dbReference type="ChEBI" id="CHEBI:30616"/>
    </ligand>
</feature>
<protein>
    <recommendedName>
        <fullName evidence="14">Phospholipid-transporting ATPase</fullName>
        <ecNumber evidence="14">7.6.2.1</ecNumber>
    </recommendedName>
</protein>
<dbReference type="InterPro" id="IPR032630">
    <property type="entry name" value="P_typ_ATPase_c"/>
</dbReference>
<feature type="transmembrane region" description="Helical" evidence="14">
    <location>
        <begin position="1294"/>
        <end position="1315"/>
    </location>
</feature>
<comment type="cofactor">
    <cofactor evidence="13">
        <name>Mg(2+)</name>
        <dbReference type="ChEBI" id="CHEBI:18420"/>
    </cofactor>
</comment>
<keyword evidence="8 14" id="KW-1278">Translocase</keyword>
<feature type="binding site" evidence="12">
    <location>
        <position position="760"/>
    </location>
    <ligand>
        <name>ATP</name>
        <dbReference type="ChEBI" id="CHEBI:30616"/>
    </ligand>
</feature>
<evidence type="ECO:0000256" key="13">
    <source>
        <dbReference type="PIRSR" id="PIRSR606539-3"/>
    </source>
</evidence>
<dbReference type="InterPro" id="IPR006539">
    <property type="entry name" value="P-type_ATPase_IV"/>
</dbReference>
<evidence type="ECO:0000256" key="7">
    <source>
        <dbReference type="ARBA" id="ARBA00022842"/>
    </source>
</evidence>
<feature type="transmembrane region" description="Helical" evidence="14">
    <location>
        <begin position="1230"/>
        <end position="1250"/>
    </location>
</feature>
<dbReference type="InterPro" id="IPR023299">
    <property type="entry name" value="ATPase_P-typ_cyto_dom_N"/>
</dbReference>
<evidence type="ECO:0000313" key="19">
    <source>
        <dbReference type="Proteomes" id="UP000001460"/>
    </source>
</evidence>
<dbReference type="GeneID" id="6996495"/>
<feature type="domain" description="P-type ATPase C-terminal" evidence="17">
    <location>
        <begin position="1114"/>
        <end position="1364"/>
    </location>
</feature>
<dbReference type="OrthoDB" id="397106at2759"/>
<feature type="binding site" evidence="12">
    <location>
        <position position="692"/>
    </location>
    <ligand>
        <name>ATP</name>
        <dbReference type="ChEBI" id="CHEBI:30616"/>
    </ligand>
</feature>
<dbReference type="Gene3D" id="2.70.150.10">
    <property type="entry name" value="Calcium-transporting ATPase, cytoplasmic transduction domain A"/>
    <property type="match status" value="2"/>
</dbReference>
<evidence type="ECO:0000256" key="14">
    <source>
        <dbReference type="RuleBase" id="RU362033"/>
    </source>
</evidence>
<evidence type="ECO:0000256" key="11">
    <source>
        <dbReference type="PIRSR" id="PIRSR606539-1"/>
    </source>
</evidence>
<feature type="binding site" evidence="12">
    <location>
        <position position="614"/>
    </location>
    <ligand>
        <name>ATP</name>
        <dbReference type="ChEBI" id="CHEBI:30616"/>
    </ligand>
</feature>
<dbReference type="PANTHER" id="PTHR24092:SF150">
    <property type="entry name" value="PHOSPHOLIPID-TRANSPORTING ATPASE"/>
    <property type="match status" value="1"/>
</dbReference>
<evidence type="ECO:0000256" key="1">
    <source>
        <dbReference type="ARBA" id="ARBA00004141"/>
    </source>
</evidence>
<feature type="domain" description="P-type ATPase A" evidence="15">
    <location>
        <begin position="136"/>
        <end position="196"/>
    </location>
</feature>
<dbReference type="InterPro" id="IPR008250">
    <property type="entry name" value="ATPase_P-typ_transduc_dom_A_sf"/>
</dbReference>
<dbReference type="Pfam" id="PF16209">
    <property type="entry name" value="PhoLip_ATPase_N"/>
    <property type="match status" value="1"/>
</dbReference>
<evidence type="ECO:0000256" key="4">
    <source>
        <dbReference type="ARBA" id="ARBA00022723"/>
    </source>
</evidence>
<feature type="binding site" evidence="13">
    <location>
        <position position="470"/>
    </location>
    <ligand>
        <name>Mg(2+)</name>
        <dbReference type="ChEBI" id="CHEBI:18420"/>
    </ligand>
</feature>
<feature type="binding site" evidence="12">
    <location>
        <position position="469"/>
    </location>
    <ligand>
        <name>ATP</name>
        <dbReference type="ChEBI" id="CHEBI:30616"/>
    </ligand>
</feature>
<feature type="transmembrane region" description="Helical" evidence="14">
    <location>
        <begin position="1335"/>
        <end position="1357"/>
    </location>
</feature>
<comment type="subcellular location">
    <subcellularLocation>
        <location evidence="2">Endomembrane system</location>
    </subcellularLocation>
    <subcellularLocation>
        <location evidence="1 14">Membrane</location>
        <topology evidence="1 14">Multi-pass membrane protein</topology>
    </subcellularLocation>
</comment>
<feature type="binding site" evidence="13">
    <location>
        <position position="468"/>
    </location>
    <ligand>
        <name>Mg(2+)</name>
        <dbReference type="ChEBI" id="CHEBI:18420"/>
    </ligand>
</feature>
<dbReference type="GO" id="GO:0005524">
    <property type="term" value="F:ATP binding"/>
    <property type="evidence" value="ECO:0007669"/>
    <property type="project" value="UniProtKB-UniRule"/>
</dbReference>
<dbReference type="InterPro" id="IPR059000">
    <property type="entry name" value="ATPase_P-type_domA"/>
</dbReference>
<dbReference type="EC" id="7.6.2.1" evidence="14"/>
<evidence type="ECO:0000256" key="8">
    <source>
        <dbReference type="ARBA" id="ARBA00022967"/>
    </source>
</evidence>
<dbReference type="GO" id="GO:0000287">
    <property type="term" value="F:magnesium ion binding"/>
    <property type="evidence" value="ECO:0007669"/>
    <property type="project" value="UniProtKB-UniRule"/>
</dbReference>
<proteinExistence type="inferred from homology"/>
<evidence type="ECO:0000256" key="3">
    <source>
        <dbReference type="ARBA" id="ARBA00022692"/>
    </source>
</evidence>
<dbReference type="VEuPathDB" id="CryptoDB:CMU_033650"/>
<dbReference type="SUPFAM" id="SSF81665">
    <property type="entry name" value="Calcium ATPase, transmembrane domain M"/>
    <property type="match status" value="1"/>
</dbReference>
<keyword evidence="10 14" id="KW-0472">Membrane</keyword>
<keyword evidence="5 12" id="KW-0547">Nucleotide-binding</keyword>
<accession>B6AFI9</accession>
<dbReference type="PROSITE" id="PS00154">
    <property type="entry name" value="ATPASE_E1_E2"/>
    <property type="match status" value="1"/>
</dbReference>
<comment type="catalytic activity">
    <reaction evidence="14">
        <text>ATP + H2O + phospholipidSide 1 = ADP + phosphate + phospholipidSide 2.</text>
        <dbReference type="EC" id="7.6.2.1"/>
    </reaction>
</comment>
<keyword evidence="4 13" id="KW-0479">Metal-binding</keyword>
<feature type="transmembrane region" description="Helical" evidence="14">
    <location>
        <begin position="397"/>
        <end position="421"/>
    </location>
</feature>
<dbReference type="RefSeq" id="XP_002141329.1">
    <property type="nucleotide sequence ID" value="XM_002141293.1"/>
</dbReference>
<dbReference type="GO" id="GO:0140326">
    <property type="term" value="F:ATPase-coupled intramembrane lipid transporter activity"/>
    <property type="evidence" value="ECO:0007669"/>
    <property type="project" value="UniProtKB-EC"/>
</dbReference>
<comment type="similarity">
    <text evidence="14">Belongs to the cation transport ATPase (P-type) (TC 3.A.3) family. Type IV subfamily.</text>
</comment>
<keyword evidence="3 14" id="KW-0812">Transmembrane</keyword>
<keyword evidence="6 12" id="KW-0067">ATP-binding</keyword>
<feature type="binding site" evidence="13">
    <location>
        <position position="1087"/>
    </location>
    <ligand>
        <name>Mg(2+)</name>
        <dbReference type="ChEBI" id="CHEBI:18420"/>
    </ligand>
</feature>
<dbReference type="Gene3D" id="1.20.1110.10">
    <property type="entry name" value="Calcium-transporting ATPase, transmembrane domain"/>
    <property type="match status" value="1"/>
</dbReference>
<feature type="binding site" evidence="12">
    <location>
        <position position="468"/>
    </location>
    <ligand>
        <name>ATP</name>
        <dbReference type="ChEBI" id="CHEBI:30616"/>
    </ligand>
</feature>
<sequence length="1435" mass="162697">MFKRITKLFIRKLPENINASEPEYITVCSGRFVPQNPCNIVYGVSDWVNSVRTYKYEWWNFIPLNLFSQLIQPSNFYFLVLAMLQIVPVISESDGNPTILIPLTIVVLITAIKDGLEDIARHNSDRAENSKLCNIVDRNGEIQEAKWVDLKPGDIVFLKNEERIPSDLVLLSCSDKFGMCYVETAQLDGESFLKTKICINEFQQTFTESKSFSNYSIKVEYGPPSSLLYNFFGVVKVRKSPVSENLANITNSNERSCISFEKGVSQKTLGNYISNSTTEIKLNLTEYSLSSNSINSYEICQSVSIDQFLWRGASIQNTSWAYGIVVYTGHNTRILRNSSKQQRLKYSPLSRMYQQHAILLALIQITICFILALLSSIYGENSAIYNPNKVTNGRLFIINMLISFAVYTLLLSYFVPITLLVQLEIIRFIQGFFLHEDKEANEQSESLCGVKSRSLVDALGCITHIFSDKTGTLTKNSMQLCGIIIAGKNFKLCNAMEDRCPTETKICTDKYACIDDIENNIPNPYVNFNAKEIRNFMLSLHRKRKKFHLARDFCLNLAICHNVLPKVNEAPREQETSTSTSGSYEKSIHISSKLSLVYHKFSKEANFDASSPDELSLVAGAKHIGLEFVHRPSLDSIEIIILEESLYEMFFTKQQCKHIYKVKNKIIESYSDYIDKFWCPCIRVNILETFDFDSDRKRMSVIIEDNWTKYDQSYKNNQAGGLLLIKGADSSMLSICKFGQEEEIDNMSQQLRKLAMCGLRTLVFGSRRIDPDLLQEILLKAKEAKMCLDNTKEEKLRLTIEVVEKDIQLCGCTGIEDKLQEQVPETIADIKSAGIKLWVLTGDKLETAISIGYSSSILTEGTYNIIISSTDNLIIEDQLRSELSRILRLQLKNESFRKVLRVHFLQQSTNKTEGKLGIKFLYAINSRLRRWLVSRNSSAVNCQLDLKNHCIGNLGDTENTSVEPLDNSIIEVYLRHMYSFQFEKLTVSLLNEAKSGISGNSPLQTSQIINIENSDILGPYYHSIAITVTGESLSILFSSDNLKQLFFGLARFCSSVIVCRATPLQKGDIVDSAKKYNKGIVSLAIGDGANDTNMIITADVGIGITGKEGLQAASVSDFTIGEFRLIRKLLLCHGHENLRRNSDHVYITITKNVIMGLVDCFYAYFCIFSGTDIFNSWIKQLYNLLFTPIAHIIVAIFDRMLPHYVLARIPSLYPVCLPRSYKKYFGYRRFMLWIALSIWSVVALTLIPLFTLGSIISGGEGGGKILPMKIYGQIVFMTIVIAVNLMIIPLTHTWFLFVFISIIIGPIFFIIGWIVCPSSFCPNIYGSFRLVHLIPQYYLVNFVSIFISILPQIIFWFGEKVLNPSPIAIVRERVAQGVCDTLVSRSKGEIVIPCRSNKQWKGYAFADSSSRWVKQREVLENKKSLKCLEEKLLCS</sequence>
<evidence type="ECO:0000256" key="6">
    <source>
        <dbReference type="ARBA" id="ARBA00022840"/>
    </source>
</evidence>
<dbReference type="Pfam" id="PF16212">
    <property type="entry name" value="PhoLip_ATPase_C"/>
    <property type="match status" value="1"/>
</dbReference>
<dbReference type="InterPro" id="IPR036412">
    <property type="entry name" value="HAD-like_sf"/>
</dbReference>
<dbReference type="Gene3D" id="3.40.1110.10">
    <property type="entry name" value="Calcium-transporting ATPase, cytoplasmic domain N"/>
    <property type="match status" value="2"/>
</dbReference>
<organism evidence="18 19">
    <name type="scientific">Cryptosporidium muris (strain RN66)</name>
    <dbReference type="NCBI Taxonomy" id="441375"/>
    <lineage>
        <taxon>Eukaryota</taxon>
        <taxon>Sar</taxon>
        <taxon>Alveolata</taxon>
        <taxon>Apicomplexa</taxon>
        <taxon>Conoidasida</taxon>
        <taxon>Coccidia</taxon>
        <taxon>Eucoccidiorida</taxon>
        <taxon>Eimeriorina</taxon>
        <taxon>Cryptosporidiidae</taxon>
        <taxon>Cryptosporidium</taxon>
    </lineage>
</organism>
<evidence type="ECO:0000256" key="10">
    <source>
        <dbReference type="ARBA" id="ARBA00023136"/>
    </source>
</evidence>
<dbReference type="eggNOG" id="KOG0206">
    <property type="taxonomic scope" value="Eukaryota"/>
</dbReference>
<keyword evidence="19" id="KW-1185">Reference proteome</keyword>
<dbReference type="Pfam" id="PF00122">
    <property type="entry name" value="E1-E2_ATPase"/>
    <property type="match status" value="1"/>
</dbReference>
<evidence type="ECO:0000259" key="17">
    <source>
        <dbReference type="Pfam" id="PF16212"/>
    </source>
</evidence>
<dbReference type="GO" id="GO:0005886">
    <property type="term" value="C:plasma membrane"/>
    <property type="evidence" value="ECO:0007669"/>
    <property type="project" value="TreeGrafter"/>
</dbReference>
<dbReference type="GO" id="GO:0045332">
    <property type="term" value="P:phospholipid translocation"/>
    <property type="evidence" value="ECO:0007669"/>
    <property type="project" value="TreeGrafter"/>
</dbReference>
<evidence type="ECO:0000256" key="9">
    <source>
        <dbReference type="ARBA" id="ARBA00022989"/>
    </source>
</evidence>
<evidence type="ECO:0000256" key="2">
    <source>
        <dbReference type="ARBA" id="ARBA00004308"/>
    </source>
</evidence>
<feature type="binding site" evidence="12">
    <location>
        <position position="726"/>
    </location>
    <ligand>
        <name>ATP</name>
        <dbReference type="ChEBI" id="CHEBI:30616"/>
    </ligand>
</feature>
<dbReference type="GO" id="GO:0016787">
    <property type="term" value="F:hydrolase activity"/>
    <property type="evidence" value="ECO:0007669"/>
    <property type="project" value="UniProtKB-KW"/>
</dbReference>
<keyword evidence="7 13" id="KW-0460">Magnesium</keyword>
<dbReference type="InterPro" id="IPR023298">
    <property type="entry name" value="ATPase_P-typ_TM_dom_sf"/>
</dbReference>
<evidence type="ECO:0000259" key="16">
    <source>
        <dbReference type="Pfam" id="PF16209"/>
    </source>
</evidence>
<dbReference type="SUPFAM" id="SSF81653">
    <property type="entry name" value="Calcium ATPase, transduction domain A"/>
    <property type="match status" value="1"/>
</dbReference>
<feature type="transmembrane region" description="Helical" evidence="14">
    <location>
        <begin position="1270"/>
        <end position="1287"/>
    </location>
</feature>
<dbReference type="OMA" id="DILMFFR"/>
<gene>
    <name evidence="18" type="ORF">CMU_033650</name>
</gene>
<reference evidence="18" key="1">
    <citation type="submission" date="2008-06" db="EMBL/GenBank/DDBJ databases">
        <authorList>
            <person name="Lorenzi H."/>
            <person name="Inman J."/>
            <person name="Miller J."/>
            <person name="Schobel S."/>
            <person name="Amedeo P."/>
            <person name="Caler E.V."/>
            <person name="da Silva J."/>
        </authorList>
    </citation>
    <scope>NUCLEOTIDE SEQUENCE [LARGE SCALE GENOMIC DNA]</scope>
    <source>
        <strain evidence="18">RN66</strain>
    </source>
</reference>
<evidence type="ECO:0000256" key="5">
    <source>
        <dbReference type="ARBA" id="ARBA00022741"/>
    </source>
</evidence>
<feature type="binding site" evidence="12">
    <location>
        <position position="470"/>
    </location>
    <ligand>
        <name>ATP</name>
        <dbReference type="ChEBI" id="CHEBI:30616"/>
    </ligand>
</feature>
<feature type="transmembrane region" description="Helical" evidence="14">
    <location>
        <begin position="357"/>
        <end position="377"/>
    </location>
</feature>
<keyword evidence="18" id="KW-0378">Hydrolase</keyword>
<dbReference type="STRING" id="441375.B6AFI9"/>
<feature type="binding site" evidence="12">
    <location>
        <position position="1091"/>
    </location>
    <ligand>
        <name>ATP</name>
        <dbReference type="ChEBI" id="CHEBI:30616"/>
    </ligand>
</feature>
<feature type="binding site" evidence="12">
    <location>
        <position position="1090"/>
    </location>
    <ligand>
        <name>ATP</name>
        <dbReference type="ChEBI" id="CHEBI:30616"/>
    </ligand>
</feature>
<dbReference type="InterPro" id="IPR023214">
    <property type="entry name" value="HAD_sf"/>
</dbReference>
<dbReference type="SUPFAM" id="SSF56784">
    <property type="entry name" value="HAD-like"/>
    <property type="match status" value="1"/>
</dbReference>
<feature type="active site" description="4-aspartylphosphate intermediate" evidence="11">
    <location>
        <position position="468"/>
    </location>
</feature>
<name>B6AFI9_CRYMR</name>
<feature type="binding site" evidence="12">
    <location>
        <position position="1066"/>
    </location>
    <ligand>
        <name>ATP</name>
        <dbReference type="ChEBI" id="CHEBI:30616"/>
    </ligand>
</feature>
<dbReference type="InterPro" id="IPR018303">
    <property type="entry name" value="ATPase_P-typ_P_site"/>
</dbReference>
<dbReference type="EMBL" id="DS989731">
    <property type="protein sequence ID" value="EEA06980.1"/>
    <property type="molecule type" value="Genomic_DNA"/>
</dbReference>
<feature type="binding site" evidence="12">
    <location>
        <position position="843"/>
    </location>
    <ligand>
        <name>ATP</name>
        <dbReference type="ChEBI" id="CHEBI:30616"/>
    </ligand>
</feature>